<comment type="cofactor">
    <cofactor evidence="1">
        <name>FMN</name>
        <dbReference type="ChEBI" id="CHEBI:58210"/>
    </cofactor>
</comment>
<dbReference type="eggNOG" id="KOG0134">
    <property type="taxonomic scope" value="Eukaryota"/>
</dbReference>
<keyword evidence="3" id="KW-0288">FMN</keyword>
<dbReference type="InterPro" id="IPR044152">
    <property type="entry name" value="YqjM-like"/>
</dbReference>
<dbReference type="InterPro" id="IPR013785">
    <property type="entry name" value="Aldolase_TIM"/>
</dbReference>
<dbReference type="GO" id="GO:0010181">
    <property type="term" value="F:FMN binding"/>
    <property type="evidence" value="ECO:0007669"/>
    <property type="project" value="InterPro"/>
</dbReference>
<dbReference type="SUPFAM" id="SSF51395">
    <property type="entry name" value="FMN-linked oxidoreductases"/>
    <property type="match status" value="1"/>
</dbReference>
<dbReference type="Proteomes" id="UP000005206">
    <property type="component" value="Chromosome 10"/>
</dbReference>
<reference evidence="7 8" key="1">
    <citation type="journal article" date="2009" name="PLoS Genet.">
        <title>The genome of Nectria haematococca: contribution of supernumerary chromosomes to gene expansion.</title>
        <authorList>
            <person name="Coleman J.J."/>
            <person name="Rounsley S.D."/>
            <person name="Rodriguez-Carres M."/>
            <person name="Kuo A."/>
            <person name="Wasmann C.C."/>
            <person name="Grimwood J."/>
            <person name="Schmutz J."/>
            <person name="Taga M."/>
            <person name="White G.J."/>
            <person name="Zhou S."/>
            <person name="Schwartz D.C."/>
            <person name="Freitag M."/>
            <person name="Ma L.J."/>
            <person name="Danchin E.G."/>
            <person name="Henrissat B."/>
            <person name="Coutinho P.M."/>
            <person name="Nelson D.R."/>
            <person name="Straney D."/>
            <person name="Napoli C.A."/>
            <person name="Barker B.M."/>
            <person name="Gribskov M."/>
            <person name="Rep M."/>
            <person name="Kroken S."/>
            <person name="Molnar I."/>
            <person name="Rensing C."/>
            <person name="Kennell J.C."/>
            <person name="Zamora J."/>
            <person name="Farman M.L."/>
            <person name="Selker E.U."/>
            <person name="Salamov A."/>
            <person name="Shapiro H."/>
            <person name="Pangilinan J."/>
            <person name="Lindquist E."/>
            <person name="Lamers C."/>
            <person name="Grigoriev I.V."/>
            <person name="Geiser D.M."/>
            <person name="Covert S.F."/>
            <person name="Temporini E."/>
            <person name="Vanetten H.D."/>
        </authorList>
    </citation>
    <scope>NUCLEOTIDE SEQUENCE [LARGE SCALE GENOMIC DNA]</scope>
    <source>
        <strain evidence="8">ATCC MYA-4622 / CBS 123669 / FGSC 9596 / NRRL 45880 / 77-13-4</strain>
    </source>
</reference>
<gene>
    <name evidence="7" type="ORF">NECHADRAFT_86093</name>
</gene>
<evidence type="ECO:0000256" key="3">
    <source>
        <dbReference type="ARBA" id="ARBA00022643"/>
    </source>
</evidence>
<dbReference type="RefSeq" id="XP_003047856.1">
    <property type="nucleotide sequence ID" value="XM_003047810.1"/>
</dbReference>
<proteinExistence type="predicted"/>
<evidence type="ECO:0000313" key="7">
    <source>
        <dbReference type="EMBL" id="EEU42143.1"/>
    </source>
</evidence>
<name>C7Z2B4_FUSV7</name>
<dbReference type="GeneID" id="9671641"/>
<keyword evidence="2" id="KW-0285">Flavoprotein</keyword>
<keyword evidence="8" id="KW-1185">Reference proteome</keyword>
<accession>C7Z2B4</accession>
<sequence>MAAKESPCPPTSVIDNVGARFPLLHSSPTTTIRHRNGVKEDTETPKLFTPLTIRGVTFQSRLFSAPLCRCSAKDGYATDWHLTQLGGSTQRGPGLALDIGLREDDQIELLKTSLTAGTENIGIQLSQAGRKSSTMVSFLHKNPKEMILNQIEVVKVAFADATKRAVKAGLDVVEIHAAHGHLIYQFLSPISNQSKDRYGGSWENRLPEGWTVADSCKLAPILAERDADFLEVSSGETPKAAKYQMIVPAIGRISTAT</sequence>
<evidence type="ECO:0000256" key="2">
    <source>
        <dbReference type="ARBA" id="ARBA00022630"/>
    </source>
</evidence>
<organism evidence="7 8">
    <name type="scientific">Fusarium vanettenii (strain ATCC MYA-4622 / CBS 123669 / FGSC 9596 / NRRL 45880 / 77-13-4)</name>
    <name type="common">Fusarium solani subsp. pisi</name>
    <dbReference type="NCBI Taxonomy" id="660122"/>
    <lineage>
        <taxon>Eukaryota</taxon>
        <taxon>Fungi</taxon>
        <taxon>Dikarya</taxon>
        <taxon>Ascomycota</taxon>
        <taxon>Pezizomycotina</taxon>
        <taxon>Sordariomycetes</taxon>
        <taxon>Hypocreomycetidae</taxon>
        <taxon>Hypocreales</taxon>
        <taxon>Nectriaceae</taxon>
        <taxon>Fusarium</taxon>
        <taxon>Fusarium solani species complex</taxon>
        <taxon>Fusarium vanettenii</taxon>
    </lineage>
</organism>
<evidence type="ECO:0000256" key="1">
    <source>
        <dbReference type="ARBA" id="ARBA00001917"/>
    </source>
</evidence>
<dbReference type="GO" id="GO:0050661">
    <property type="term" value="F:NADP binding"/>
    <property type="evidence" value="ECO:0007669"/>
    <property type="project" value="InterPro"/>
</dbReference>
<evidence type="ECO:0000256" key="5">
    <source>
        <dbReference type="ARBA" id="ARBA00023002"/>
    </source>
</evidence>
<dbReference type="HOGENOM" id="CLU_1082170_0_0_1"/>
<dbReference type="KEGG" id="nhe:NECHADRAFT_86093"/>
<evidence type="ECO:0000256" key="4">
    <source>
        <dbReference type="ARBA" id="ARBA00022857"/>
    </source>
</evidence>
<dbReference type="Gene3D" id="3.20.20.70">
    <property type="entry name" value="Aldolase class I"/>
    <property type="match status" value="1"/>
</dbReference>
<dbReference type="VEuPathDB" id="FungiDB:NECHADRAFT_86093"/>
<dbReference type="InParanoid" id="C7Z2B4"/>
<dbReference type="PANTHER" id="PTHR43303:SF4">
    <property type="entry name" value="NADPH DEHYDROGENASE C23G7.10C-RELATED"/>
    <property type="match status" value="1"/>
</dbReference>
<evidence type="ECO:0000259" key="6">
    <source>
        <dbReference type="Pfam" id="PF00724"/>
    </source>
</evidence>
<dbReference type="PANTHER" id="PTHR43303">
    <property type="entry name" value="NADPH DEHYDROGENASE C23G7.10C-RELATED"/>
    <property type="match status" value="1"/>
</dbReference>
<dbReference type="AlphaFoldDB" id="C7Z2B4"/>
<evidence type="ECO:0000313" key="8">
    <source>
        <dbReference type="Proteomes" id="UP000005206"/>
    </source>
</evidence>
<dbReference type="GO" id="GO:0003959">
    <property type="term" value="F:NADPH dehydrogenase activity"/>
    <property type="evidence" value="ECO:0007669"/>
    <property type="project" value="InterPro"/>
</dbReference>
<protein>
    <recommendedName>
        <fullName evidence="6">NADH:flavin oxidoreductase/NADH oxidase N-terminal domain-containing protein</fullName>
    </recommendedName>
</protein>
<keyword evidence="5" id="KW-0560">Oxidoreductase</keyword>
<feature type="domain" description="NADH:flavin oxidoreductase/NADH oxidase N-terminal" evidence="6">
    <location>
        <begin position="142"/>
        <end position="206"/>
    </location>
</feature>
<dbReference type="EMBL" id="GG698906">
    <property type="protein sequence ID" value="EEU42143.1"/>
    <property type="molecule type" value="Genomic_DNA"/>
</dbReference>
<dbReference type="Pfam" id="PF00724">
    <property type="entry name" value="Oxidored_FMN"/>
    <property type="match status" value="1"/>
</dbReference>
<keyword evidence="4" id="KW-0521">NADP</keyword>
<dbReference type="OrthoDB" id="72788at2759"/>
<dbReference type="InterPro" id="IPR001155">
    <property type="entry name" value="OxRdtase_FMN_N"/>
</dbReference>